<dbReference type="EMBL" id="BJJW01000009">
    <property type="protein sequence ID" value="GDZ84289.1"/>
    <property type="molecule type" value="Genomic_DNA"/>
</dbReference>
<sequence length="341" mass="36556">MKKSTKTALIVVSSLVGIGLLTTAGVTTYQKTTHKTATKDKKGYQSYTVTTTPALSMSGKVIASKTQVLNAPAGKLQQLNVSDGQNVHQGDILMTVNNPEAQEAVDAQKEMMRQSSRAGTSIKDVAQQANNRANERGKGPSDSQSQQIINDANVDVQEAQNRLVALQSKVTTAVTAPFDGIVSVDYNTKDGLPGLTLNAVDKVLKANVSEYDYHKLHSGDKLSVSGIDGTPTQETTITKIEQIPTDQGKGTTYYPFSATVNNDFLYGQSVKVKIQQSDLKIPKSAVYQGNLYKISDGKAQRISADVVEAGTNYIVKSGIVKGEKIVLNPDSHLKNGEAVHD</sequence>
<evidence type="ECO:0000313" key="2">
    <source>
        <dbReference type="EMBL" id="GDZ84289.1"/>
    </source>
</evidence>
<dbReference type="PANTHER" id="PTHR30469">
    <property type="entry name" value="MULTIDRUG RESISTANCE PROTEIN MDTA"/>
    <property type="match status" value="1"/>
</dbReference>
<accession>A0A5A5U1N1</accession>
<evidence type="ECO:0000256" key="1">
    <source>
        <dbReference type="SAM" id="SignalP"/>
    </source>
</evidence>
<gene>
    <name evidence="2" type="ORF">LCIT_15310</name>
</gene>
<dbReference type="AlphaFoldDB" id="A0A5A5U1N1"/>
<dbReference type="RefSeq" id="WP_040189636.1">
    <property type="nucleotide sequence ID" value="NZ_BJJW01000009.1"/>
</dbReference>
<dbReference type="GO" id="GO:0015562">
    <property type="term" value="F:efflux transmembrane transporter activity"/>
    <property type="evidence" value="ECO:0007669"/>
    <property type="project" value="TreeGrafter"/>
</dbReference>
<dbReference type="GO" id="GO:1990281">
    <property type="term" value="C:efflux pump complex"/>
    <property type="evidence" value="ECO:0007669"/>
    <property type="project" value="TreeGrafter"/>
</dbReference>
<dbReference type="PANTHER" id="PTHR30469:SF15">
    <property type="entry name" value="HLYD FAMILY OF SECRETION PROTEINS"/>
    <property type="match status" value="1"/>
</dbReference>
<dbReference type="Gene3D" id="2.40.50.100">
    <property type="match status" value="1"/>
</dbReference>
<protein>
    <submittedName>
        <fullName evidence="2">RND transporter MFP subunit</fullName>
    </submittedName>
</protein>
<dbReference type="Proteomes" id="UP000323274">
    <property type="component" value="Unassembled WGS sequence"/>
</dbReference>
<organism evidence="2 3">
    <name type="scientific">Leuconostoc citreum</name>
    <dbReference type="NCBI Taxonomy" id="33964"/>
    <lineage>
        <taxon>Bacteria</taxon>
        <taxon>Bacillati</taxon>
        <taxon>Bacillota</taxon>
        <taxon>Bacilli</taxon>
        <taxon>Lactobacillales</taxon>
        <taxon>Lactobacillaceae</taxon>
        <taxon>Leuconostoc</taxon>
    </lineage>
</organism>
<proteinExistence type="predicted"/>
<feature type="chain" id="PRO_5038668604" evidence="1">
    <location>
        <begin position="25"/>
        <end position="341"/>
    </location>
</feature>
<feature type="signal peptide" evidence="1">
    <location>
        <begin position="1"/>
        <end position="24"/>
    </location>
</feature>
<evidence type="ECO:0000313" key="3">
    <source>
        <dbReference type="Proteomes" id="UP000323274"/>
    </source>
</evidence>
<dbReference type="Gene3D" id="2.40.420.20">
    <property type="match status" value="1"/>
</dbReference>
<reference evidence="2 3" key="1">
    <citation type="submission" date="2019-04" db="EMBL/GenBank/DDBJ databases">
        <title>A pseudo-fructophilic Leuconostoc citreum strain F192-5 isolated from peel of satsuma mandarin: the first report for isolation and characterization of strain-dependent fructophilic-like characteristics.</title>
        <authorList>
            <person name="Maeno S."/>
            <person name="Tanizawa Y."/>
            <person name="Kajikawa A."/>
            <person name="Kanesaki Y."/>
            <person name="Kubota E."/>
            <person name="Arita M."/>
            <person name="Leon D."/>
            <person name="Endo A."/>
        </authorList>
    </citation>
    <scope>NUCLEOTIDE SEQUENCE [LARGE SCALE GENOMIC DNA]</scope>
    <source>
        <strain evidence="2 3">F192-5</strain>
    </source>
</reference>
<name>A0A5A5U1N1_LEUCI</name>
<comment type="caution">
    <text evidence="2">The sequence shown here is derived from an EMBL/GenBank/DDBJ whole genome shotgun (WGS) entry which is preliminary data.</text>
</comment>
<dbReference type="SUPFAM" id="SSF111369">
    <property type="entry name" value="HlyD-like secretion proteins"/>
    <property type="match status" value="1"/>
</dbReference>
<keyword evidence="1" id="KW-0732">Signal</keyword>